<gene>
    <name evidence="1" type="ORF">KIN20_011340</name>
</gene>
<name>A0AAD5MAU2_PARTN</name>
<dbReference type="AlphaFoldDB" id="A0AAD5MAU2"/>
<dbReference type="EMBL" id="JAHQIW010002075">
    <property type="protein sequence ID" value="KAJ1354410.1"/>
    <property type="molecule type" value="Genomic_DNA"/>
</dbReference>
<protein>
    <submittedName>
        <fullName evidence="1">Uncharacterized protein</fullName>
    </submittedName>
</protein>
<sequence>MKELDGRAKLLLRDEGIRDEGGIMDPKDDQHLSEFVVELPDVSDLVCKFSVNKGLKLLLSAVSMLTKTSDCS</sequence>
<evidence type="ECO:0000313" key="2">
    <source>
        <dbReference type="Proteomes" id="UP001196413"/>
    </source>
</evidence>
<accession>A0AAD5MAU2</accession>
<dbReference type="Proteomes" id="UP001196413">
    <property type="component" value="Unassembled WGS sequence"/>
</dbReference>
<evidence type="ECO:0000313" key="1">
    <source>
        <dbReference type="EMBL" id="KAJ1354410.1"/>
    </source>
</evidence>
<reference evidence="1" key="1">
    <citation type="submission" date="2021-06" db="EMBL/GenBank/DDBJ databases">
        <title>Parelaphostrongylus tenuis whole genome reference sequence.</title>
        <authorList>
            <person name="Garwood T.J."/>
            <person name="Larsen P.A."/>
            <person name="Fountain-Jones N.M."/>
            <person name="Garbe J.R."/>
            <person name="Macchietto M.G."/>
            <person name="Kania S.A."/>
            <person name="Gerhold R.W."/>
            <person name="Richards J.E."/>
            <person name="Wolf T.M."/>
        </authorList>
    </citation>
    <scope>NUCLEOTIDE SEQUENCE</scope>
    <source>
        <strain evidence="1">MNPRO001-30</strain>
        <tissue evidence="1">Meninges</tissue>
    </source>
</reference>
<proteinExistence type="predicted"/>
<keyword evidence="2" id="KW-1185">Reference proteome</keyword>
<comment type="caution">
    <text evidence="1">The sequence shown here is derived from an EMBL/GenBank/DDBJ whole genome shotgun (WGS) entry which is preliminary data.</text>
</comment>
<organism evidence="1 2">
    <name type="scientific">Parelaphostrongylus tenuis</name>
    <name type="common">Meningeal worm</name>
    <dbReference type="NCBI Taxonomy" id="148309"/>
    <lineage>
        <taxon>Eukaryota</taxon>
        <taxon>Metazoa</taxon>
        <taxon>Ecdysozoa</taxon>
        <taxon>Nematoda</taxon>
        <taxon>Chromadorea</taxon>
        <taxon>Rhabditida</taxon>
        <taxon>Rhabditina</taxon>
        <taxon>Rhabditomorpha</taxon>
        <taxon>Strongyloidea</taxon>
        <taxon>Metastrongylidae</taxon>
        <taxon>Parelaphostrongylus</taxon>
    </lineage>
</organism>